<evidence type="ECO:0000313" key="2">
    <source>
        <dbReference type="Proteomes" id="UP000030686"/>
    </source>
</evidence>
<dbReference type="Proteomes" id="UP000030686">
    <property type="component" value="Unassembled WGS sequence"/>
</dbReference>
<sequence length="47" mass="5290">MLTFTLVPGDRDKLLEWEEIPPQSICSNRHTPVNAIQAHCIAYPRAG</sequence>
<name>W6PQF0_PENRF</name>
<dbReference type="AlphaFoldDB" id="W6PQF0"/>
<gene>
    <name evidence="1" type="ORF">PROQFM164_S01g000217</name>
</gene>
<evidence type="ECO:0000313" key="1">
    <source>
        <dbReference type="EMBL" id="CDM26408.1"/>
    </source>
</evidence>
<organism evidence="1 2">
    <name type="scientific">Penicillium roqueforti (strain FM164)</name>
    <dbReference type="NCBI Taxonomy" id="1365484"/>
    <lineage>
        <taxon>Eukaryota</taxon>
        <taxon>Fungi</taxon>
        <taxon>Dikarya</taxon>
        <taxon>Ascomycota</taxon>
        <taxon>Pezizomycotina</taxon>
        <taxon>Eurotiomycetes</taxon>
        <taxon>Eurotiomycetidae</taxon>
        <taxon>Eurotiales</taxon>
        <taxon>Aspergillaceae</taxon>
        <taxon>Penicillium</taxon>
    </lineage>
</organism>
<reference evidence="1" key="1">
    <citation type="journal article" date="2014" name="Nat. Commun.">
        <title>Multiple recent horizontal transfers of a large genomic region in cheese making fungi.</title>
        <authorList>
            <person name="Cheeseman K."/>
            <person name="Ropars J."/>
            <person name="Renault P."/>
            <person name="Dupont J."/>
            <person name="Gouzy J."/>
            <person name="Branca A."/>
            <person name="Abraham A.L."/>
            <person name="Ceppi M."/>
            <person name="Conseiller E."/>
            <person name="Debuchy R."/>
            <person name="Malagnac F."/>
            <person name="Goarin A."/>
            <person name="Silar P."/>
            <person name="Lacoste S."/>
            <person name="Sallet E."/>
            <person name="Bensimon A."/>
            <person name="Giraud T."/>
            <person name="Brygoo Y."/>
        </authorList>
    </citation>
    <scope>NUCLEOTIDE SEQUENCE [LARGE SCALE GENOMIC DNA]</scope>
    <source>
        <strain evidence="1">FM164</strain>
    </source>
</reference>
<accession>W6PQF0</accession>
<dbReference type="EMBL" id="HG792015">
    <property type="protein sequence ID" value="CDM26408.1"/>
    <property type="molecule type" value="Genomic_DNA"/>
</dbReference>
<protein>
    <submittedName>
        <fullName evidence="1">Genomic scaffold, ProqFM164S01</fullName>
    </submittedName>
</protein>
<keyword evidence="2" id="KW-1185">Reference proteome</keyword>
<proteinExistence type="predicted"/>